<evidence type="ECO:0008006" key="4">
    <source>
        <dbReference type="Google" id="ProtNLM"/>
    </source>
</evidence>
<comment type="caution">
    <text evidence="2">The sequence shown here is derived from an EMBL/GenBank/DDBJ whole genome shotgun (WGS) entry which is preliminary data.</text>
</comment>
<dbReference type="Proteomes" id="UP000237682">
    <property type="component" value="Unassembled WGS sequence"/>
</dbReference>
<keyword evidence="1" id="KW-0812">Transmembrane</keyword>
<feature type="transmembrane region" description="Helical" evidence="1">
    <location>
        <begin position="20"/>
        <end position="43"/>
    </location>
</feature>
<feature type="transmembrane region" description="Helical" evidence="1">
    <location>
        <begin position="108"/>
        <end position="128"/>
    </location>
</feature>
<sequence length="135" mass="15131">MSDIEFDRDGPPYGAYLLWFMRAVAVLWMAKGIIHWCLILGIGQADPDRFLDMPVLTQSAVIVFAVFDLVAAVGLWMAATWGGVIWLIASGSYFVISLFRPEIFGRQYAMMTTIGVLIVLYVGLAFLASRERRHP</sequence>
<feature type="transmembrane region" description="Helical" evidence="1">
    <location>
        <begin position="55"/>
        <end position="77"/>
    </location>
</feature>
<gene>
    <name evidence="2" type="ORF">C5L14_10520</name>
</gene>
<keyword evidence="3" id="KW-1185">Reference proteome</keyword>
<feature type="transmembrane region" description="Helical" evidence="1">
    <location>
        <begin position="83"/>
        <end position="101"/>
    </location>
</feature>
<dbReference type="RefSeq" id="WP_105862025.1">
    <property type="nucleotide sequence ID" value="NZ_PUEJ01000004.1"/>
</dbReference>
<reference evidence="2 3" key="1">
    <citation type="submission" date="2018-02" db="EMBL/GenBank/DDBJ databases">
        <title>Whole genome sequencing of endophytic bacterium.</title>
        <authorList>
            <person name="Eedara R."/>
            <person name="Podile A.R."/>
        </authorList>
    </citation>
    <scope>NUCLEOTIDE SEQUENCE [LARGE SCALE GENOMIC DNA]</scope>
    <source>
        <strain evidence="2 3">RP1T</strain>
    </source>
</reference>
<evidence type="ECO:0000313" key="3">
    <source>
        <dbReference type="Proteomes" id="UP000237682"/>
    </source>
</evidence>
<organism evidence="2 3">
    <name type="scientific">Labrys okinawensis</name>
    <dbReference type="NCBI Taxonomy" id="346911"/>
    <lineage>
        <taxon>Bacteria</taxon>
        <taxon>Pseudomonadati</taxon>
        <taxon>Pseudomonadota</taxon>
        <taxon>Alphaproteobacteria</taxon>
        <taxon>Hyphomicrobiales</taxon>
        <taxon>Xanthobacteraceae</taxon>
        <taxon>Labrys</taxon>
    </lineage>
</organism>
<proteinExistence type="predicted"/>
<keyword evidence="1" id="KW-0472">Membrane</keyword>
<keyword evidence="1" id="KW-1133">Transmembrane helix</keyword>
<dbReference type="Pfam" id="PF19660">
    <property type="entry name" value="DUF6163"/>
    <property type="match status" value="1"/>
</dbReference>
<dbReference type="OrthoDB" id="7843623at2"/>
<dbReference type="EMBL" id="PUEJ01000004">
    <property type="protein sequence ID" value="PRH87082.1"/>
    <property type="molecule type" value="Genomic_DNA"/>
</dbReference>
<accession>A0A2S9QCL0</accession>
<protein>
    <recommendedName>
        <fullName evidence="4">DoxX family protein</fullName>
    </recommendedName>
</protein>
<dbReference type="AlphaFoldDB" id="A0A2S9QCL0"/>
<name>A0A2S9QCL0_9HYPH</name>
<evidence type="ECO:0000256" key="1">
    <source>
        <dbReference type="SAM" id="Phobius"/>
    </source>
</evidence>
<dbReference type="InterPro" id="IPR046161">
    <property type="entry name" value="DUF6163"/>
</dbReference>
<evidence type="ECO:0000313" key="2">
    <source>
        <dbReference type="EMBL" id="PRH87082.1"/>
    </source>
</evidence>